<evidence type="ECO:0000256" key="5">
    <source>
        <dbReference type="ARBA" id="ARBA00023136"/>
    </source>
</evidence>
<keyword evidence="3 6" id="KW-0812">Transmembrane</keyword>
<comment type="subcellular location">
    <subcellularLocation>
        <location evidence="1">Cell membrane</location>
        <topology evidence="1">Multi-pass membrane protein</topology>
    </subcellularLocation>
</comment>
<dbReference type="RefSeq" id="WP_116331022.1">
    <property type="nucleotide sequence ID" value="NZ_LT992559.1"/>
</dbReference>
<protein>
    <submittedName>
        <fullName evidence="7">Lysine exporter protein (LYSE/YGGA)</fullName>
    </submittedName>
</protein>
<evidence type="ECO:0000256" key="3">
    <source>
        <dbReference type="ARBA" id="ARBA00022692"/>
    </source>
</evidence>
<sequence length="217" mass="21990">MTEFLPPWPLLTAFVVASLALAITPGPAVVYIVTRTLAQGRQAGLASIGAVALGNLGNAIGASLGLAVLFSVSALAFTVVKYAGAAYLIWLGLRALRGAGTSAAGGAPEVSPRSLRQVVRDGFVVALLNPKTAIFFAAFLPQFMNPEGSALAQSLALGVAFVLIAATTDACYVMAAAAVMPALRRAGRARALGRYLTGAAFIGLGIFTAASGSRAPK</sequence>
<dbReference type="InterPro" id="IPR001123">
    <property type="entry name" value="LeuE-type"/>
</dbReference>
<dbReference type="AlphaFoldDB" id="A0A375DZX6"/>
<gene>
    <name evidence="7" type="ORF">CBM2613_A230089</name>
</gene>
<feature type="transmembrane region" description="Helical" evidence="6">
    <location>
        <begin position="155"/>
        <end position="180"/>
    </location>
</feature>
<feature type="transmembrane region" description="Helical" evidence="6">
    <location>
        <begin position="12"/>
        <end position="33"/>
    </location>
</feature>
<reference evidence="7" key="1">
    <citation type="submission" date="2018-01" db="EMBL/GenBank/DDBJ databases">
        <authorList>
            <person name="Clerissi C."/>
        </authorList>
    </citation>
    <scope>NUCLEOTIDE SEQUENCE</scope>
    <source>
        <strain evidence="7">Cupriavidus taiwanensis STM 8556</strain>
    </source>
</reference>
<dbReference type="PIRSF" id="PIRSF006324">
    <property type="entry name" value="LeuE"/>
    <property type="match status" value="1"/>
</dbReference>
<dbReference type="EMBL" id="OFTH01000016">
    <property type="protein sequence ID" value="SOZ57976.1"/>
    <property type="molecule type" value="Genomic_DNA"/>
</dbReference>
<feature type="transmembrane region" description="Helical" evidence="6">
    <location>
        <begin position="123"/>
        <end position="143"/>
    </location>
</feature>
<comment type="caution">
    <text evidence="7">The sequence shown here is derived from an EMBL/GenBank/DDBJ whole genome shotgun (WGS) entry which is preliminary data.</text>
</comment>
<dbReference type="GO" id="GO:0015171">
    <property type="term" value="F:amino acid transmembrane transporter activity"/>
    <property type="evidence" value="ECO:0007669"/>
    <property type="project" value="TreeGrafter"/>
</dbReference>
<evidence type="ECO:0000256" key="4">
    <source>
        <dbReference type="ARBA" id="ARBA00022989"/>
    </source>
</evidence>
<proteinExistence type="predicted"/>
<feature type="transmembrane region" description="Helical" evidence="6">
    <location>
        <begin position="192"/>
        <end position="210"/>
    </location>
</feature>
<evidence type="ECO:0000256" key="6">
    <source>
        <dbReference type="SAM" id="Phobius"/>
    </source>
</evidence>
<keyword evidence="4 6" id="KW-1133">Transmembrane helix</keyword>
<dbReference type="PANTHER" id="PTHR30086">
    <property type="entry name" value="ARGININE EXPORTER PROTEIN ARGO"/>
    <property type="match status" value="1"/>
</dbReference>
<feature type="transmembrane region" description="Helical" evidence="6">
    <location>
        <begin position="74"/>
        <end position="93"/>
    </location>
</feature>
<evidence type="ECO:0000256" key="2">
    <source>
        <dbReference type="ARBA" id="ARBA00022475"/>
    </source>
</evidence>
<evidence type="ECO:0000313" key="7">
    <source>
        <dbReference type="EMBL" id="SOZ57976.1"/>
    </source>
</evidence>
<evidence type="ECO:0000256" key="1">
    <source>
        <dbReference type="ARBA" id="ARBA00004651"/>
    </source>
</evidence>
<dbReference type="PANTHER" id="PTHR30086:SF20">
    <property type="entry name" value="ARGININE EXPORTER PROTEIN ARGO-RELATED"/>
    <property type="match status" value="1"/>
</dbReference>
<keyword evidence="2" id="KW-1003">Cell membrane</keyword>
<feature type="transmembrane region" description="Helical" evidence="6">
    <location>
        <begin position="45"/>
        <end position="68"/>
    </location>
</feature>
<keyword evidence="5 6" id="KW-0472">Membrane</keyword>
<accession>A0A375DZX6</accession>
<organism evidence="7">
    <name type="scientific">Cupriavidus taiwanensis</name>
    <dbReference type="NCBI Taxonomy" id="164546"/>
    <lineage>
        <taxon>Bacteria</taxon>
        <taxon>Pseudomonadati</taxon>
        <taxon>Pseudomonadota</taxon>
        <taxon>Betaproteobacteria</taxon>
        <taxon>Burkholderiales</taxon>
        <taxon>Burkholderiaceae</taxon>
        <taxon>Cupriavidus</taxon>
    </lineage>
</organism>
<name>A0A375DZX6_9BURK</name>
<dbReference type="GO" id="GO:0005886">
    <property type="term" value="C:plasma membrane"/>
    <property type="evidence" value="ECO:0007669"/>
    <property type="project" value="UniProtKB-SubCell"/>
</dbReference>
<dbReference type="Pfam" id="PF01810">
    <property type="entry name" value="LysE"/>
    <property type="match status" value="1"/>
</dbReference>
<dbReference type="Proteomes" id="UP000256952">
    <property type="component" value="Chromosome CBM2613_a"/>
</dbReference>